<dbReference type="EMBL" id="JBBYHT010000002">
    <property type="protein sequence ID" value="MEL1247689.1"/>
    <property type="molecule type" value="Genomic_DNA"/>
</dbReference>
<organism evidence="2 3">
    <name type="scientific">Flavobacterium helocola</name>
    <dbReference type="NCBI Taxonomy" id="3139139"/>
    <lineage>
        <taxon>Bacteria</taxon>
        <taxon>Pseudomonadati</taxon>
        <taxon>Bacteroidota</taxon>
        <taxon>Flavobacteriia</taxon>
        <taxon>Flavobacteriales</taxon>
        <taxon>Flavobacteriaceae</taxon>
        <taxon>Flavobacterium</taxon>
    </lineage>
</organism>
<comment type="caution">
    <text evidence="2">The sequence shown here is derived from an EMBL/GenBank/DDBJ whole genome shotgun (WGS) entry which is preliminary data.</text>
</comment>
<evidence type="ECO:0008006" key="4">
    <source>
        <dbReference type="Google" id="ProtNLM"/>
    </source>
</evidence>
<name>A0ABU9I6L8_9FLAO</name>
<accession>A0ABU9I6L8</accession>
<reference evidence="2 3" key="1">
    <citation type="submission" date="2024-04" db="EMBL/GenBank/DDBJ databases">
        <title>Flavobacterium sp. DGU41 16S ribosomal RNA gene Genome sequencing and assembly.</title>
        <authorList>
            <person name="Park S."/>
        </authorList>
    </citation>
    <scope>NUCLEOTIDE SEQUENCE [LARGE SCALE GENOMIC DNA]</scope>
    <source>
        <strain evidence="2 3">DGU41</strain>
    </source>
</reference>
<dbReference type="Proteomes" id="UP001393056">
    <property type="component" value="Unassembled WGS sequence"/>
</dbReference>
<evidence type="ECO:0000256" key="1">
    <source>
        <dbReference type="SAM" id="SignalP"/>
    </source>
</evidence>
<evidence type="ECO:0000313" key="2">
    <source>
        <dbReference type="EMBL" id="MEL1247689.1"/>
    </source>
</evidence>
<protein>
    <recommendedName>
        <fullName evidence="4">KTSC domain-containing protein</fullName>
    </recommendedName>
</protein>
<proteinExistence type="predicted"/>
<sequence>MKKIIIMFMFLLSFLNSYSQEISCNELLNFIVKKGYNKGTISSYTLNSSWLSKVTAYEFDYKTYVVAEIKRNEYSYQTETYIFCGIPNLNWSNFRFGGYGDSESYGERFHKYIIDYKCNCY</sequence>
<keyword evidence="1" id="KW-0732">Signal</keyword>
<feature type="signal peptide" evidence="1">
    <location>
        <begin position="1"/>
        <end position="19"/>
    </location>
</feature>
<feature type="chain" id="PRO_5045492891" description="KTSC domain-containing protein" evidence="1">
    <location>
        <begin position="20"/>
        <end position="121"/>
    </location>
</feature>
<dbReference type="RefSeq" id="WP_341682724.1">
    <property type="nucleotide sequence ID" value="NZ_JBBYHT010000002.1"/>
</dbReference>
<gene>
    <name evidence="2" type="ORF">AAEO58_06490</name>
</gene>
<keyword evidence="3" id="KW-1185">Reference proteome</keyword>
<evidence type="ECO:0000313" key="3">
    <source>
        <dbReference type="Proteomes" id="UP001393056"/>
    </source>
</evidence>